<name>A0A9P1M8L3_9PEZI</name>
<dbReference type="EMBL" id="CALLCH030000003">
    <property type="protein sequence ID" value="CAI4211768.1"/>
    <property type="molecule type" value="Genomic_DNA"/>
</dbReference>
<dbReference type="PANTHER" id="PTHR13950:SF9">
    <property type="entry name" value="RABCONNECTIN-3A"/>
    <property type="match status" value="1"/>
</dbReference>
<dbReference type="SUPFAM" id="SSF101908">
    <property type="entry name" value="Putative isomerase YbhE"/>
    <property type="match status" value="1"/>
</dbReference>
<accession>A0A9P1M8L3</accession>
<sequence length="372" mass="40894">MSGVLPGRPNCRRQALTTGYWEGRHFTAYVTGFAFTILQNPQTTVQTVYSAGDEALDSIAFDESYGIIAVASHFAVHLYRPYEAAHSTIPKWAIYSSFPLGNSPTVSLPCPVSAACVSYDSTYIASTGWGDCAVQIWRRLAFGSQETHFDLSYVVHPGEVTGIRWRKPFYPSQTIENVLYTCCADGTIRLWAAADNSGQSRLRVCAKLLDSQKGPAWAPIREISLVNLTPHSIGDSTWLADGHLVVGAGNQILTFSRQYDISSSLVSKLKLAPGKDGTWDMFDTVQRLNGPLPIFHPQFLSQCILSGKFQLVQDILATLHTALKYLSEGEILDKYLDLDLSRFYEPIAGLDNHKFGNLGSYLGASGIHTISV</sequence>
<dbReference type="Gene3D" id="2.130.10.10">
    <property type="entry name" value="YVTN repeat-like/Quinoprotein amine dehydrogenase"/>
    <property type="match status" value="1"/>
</dbReference>
<feature type="domain" description="RAVE complex protein Rav1 C-terminal" evidence="1">
    <location>
        <begin position="212"/>
        <end position="346"/>
    </location>
</feature>
<dbReference type="GO" id="GO:0007035">
    <property type="term" value="P:vacuolar acidification"/>
    <property type="evidence" value="ECO:0007669"/>
    <property type="project" value="TreeGrafter"/>
</dbReference>
<dbReference type="InterPro" id="IPR015943">
    <property type="entry name" value="WD40/YVTN_repeat-like_dom_sf"/>
</dbReference>
<gene>
    <name evidence="2" type="ORF">PPNO1_LOCUS1543</name>
</gene>
<protein>
    <recommendedName>
        <fullName evidence="1">RAVE complex protein Rav1 C-terminal domain-containing protein</fullName>
    </recommendedName>
</protein>
<organism evidence="2 3">
    <name type="scientific">Parascedosporium putredinis</name>
    <dbReference type="NCBI Taxonomy" id="1442378"/>
    <lineage>
        <taxon>Eukaryota</taxon>
        <taxon>Fungi</taxon>
        <taxon>Dikarya</taxon>
        <taxon>Ascomycota</taxon>
        <taxon>Pezizomycotina</taxon>
        <taxon>Sordariomycetes</taxon>
        <taxon>Hypocreomycetidae</taxon>
        <taxon>Microascales</taxon>
        <taxon>Microascaceae</taxon>
        <taxon>Parascedosporium</taxon>
    </lineage>
</organism>
<proteinExistence type="predicted"/>
<dbReference type="InterPro" id="IPR022033">
    <property type="entry name" value="Rav1p_C"/>
</dbReference>
<dbReference type="OrthoDB" id="342131at2759"/>
<dbReference type="Pfam" id="PF12234">
    <property type="entry name" value="Rav1p_C"/>
    <property type="match status" value="1"/>
</dbReference>
<dbReference type="GO" id="GO:0043291">
    <property type="term" value="C:RAVE complex"/>
    <property type="evidence" value="ECO:0007669"/>
    <property type="project" value="TreeGrafter"/>
</dbReference>
<dbReference type="SMART" id="SM00320">
    <property type="entry name" value="WD40"/>
    <property type="match status" value="2"/>
</dbReference>
<dbReference type="Proteomes" id="UP000838763">
    <property type="component" value="Unassembled WGS sequence"/>
</dbReference>
<dbReference type="Pfam" id="PF00400">
    <property type="entry name" value="WD40"/>
    <property type="match status" value="2"/>
</dbReference>
<evidence type="ECO:0000313" key="2">
    <source>
        <dbReference type="EMBL" id="CAI4211768.1"/>
    </source>
</evidence>
<evidence type="ECO:0000313" key="3">
    <source>
        <dbReference type="Proteomes" id="UP000838763"/>
    </source>
</evidence>
<evidence type="ECO:0000259" key="1">
    <source>
        <dbReference type="Pfam" id="PF12234"/>
    </source>
</evidence>
<comment type="caution">
    <text evidence="2">The sequence shown here is derived from an EMBL/GenBank/DDBJ whole genome shotgun (WGS) entry which is preliminary data.</text>
</comment>
<dbReference type="InterPro" id="IPR001680">
    <property type="entry name" value="WD40_rpt"/>
</dbReference>
<dbReference type="InterPro" id="IPR052208">
    <property type="entry name" value="DmX-like/RAVE_component"/>
</dbReference>
<dbReference type="PANTHER" id="PTHR13950">
    <property type="entry name" value="RABCONNECTIN-RELATED"/>
    <property type="match status" value="1"/>
</dbReference>
<reference evidence="2" key="1">
    <citation type="submission" date="2022-11" db="EMBL/GenBank/DDBJ databases">
        <authorList>
            <person name="Scott C."/>
            <person name="Bruce N."/>
        </authorList>
    </citation>
    <scope>NUCLEOTIDE SEQUENCE</scope>
</reference>
<dbReference type="AlphaFoldDB" id="A0A9P1M8L3"/>
<keyword evidence="3" id="KW-1185">Reference proteome</keyword>